<dbReference type="GO" id="GO:0003700">
    <property type="term" value="F:DNA-binding transcription factor activity"/>
    <property type="evidence" value="ECO:0007669"/>
    <property type="project" value="TreeGrafter"/>
</dbReference>
<dbReference type="Gene3D" id="3.40.50.2300">
    <property type="match status" value="2"/>
</dbReference>
<dbReference type="GO" id="GO:0000976">
    <property type="term" value="F:transcription cis-regulatory region binding"/>
    <property type="evidence" value="ECO:0007669"/>
    <property type="project" value="TreeGrafter"/>
</dbReference>
<dbReference type="Pfam" id="PF00356">
    <property type="entry name" value="LacI"/>
    <property type="match status" value="1"/>
</dbReference>
<dbReference type="PANTHER" id="PTHR30146">
    <property type="entry name" value="LACI-RELATED TRANSCRIPTIONAL REPRESSOR"/>
    <property type="match status" value="1"/>
</dbReference>
<dbReference type="InterPro" id="IPR000843">
    <property type="entry name" value="HTH_LacI"/>
</dbReference>
<reference evidence="6" key="1">
    <citation type="submission" date="2016-11" db="EMBL/GenBank/DDBJ databases">
        <authorList>
            <person name="Varghese N."/>
            <person name="Submissions S."/>
        </authorList>
    </citation>
    <scope>NUCLEOTIDE SEQUENCE [LARGE SCALE GENOMIC DNA]</scope>
    <source>
        <strain evidence="6">DSM 27370</strain>
    </source>
</reference>
<evidence type="ECO:0000313" key="6">
    <source>
        <dbReference type="Proteomes" id="UP000184480"/>
    </source>
</evidence>
<protein>
    <submittedName>
        <fullName evidence="5">Transcriptional regulator, LacI family</fullName>
    </submittedName>
</protein>
<dbReference type="SMART" id="SM00354">
    <property type="entry name" value="HTH_LACI"/>
    <property type="match status" value="1"/>
</dbReference>
<keyword evidence="3" id="KW-0804">Transcription</keyword>
<evidence type="ECO:0000256" key="3">
    <source>
        <dbReference type="ARBA" id="ARBA00023163"/>
    </source>
</evidence>
<keyword evidence="6" id="KW-1185">Reference proteome</keyword>
<dbReference type="CDD" id="cd01392">
    <property type="entry name" value="HTH_LacI"/>
    <property type="match status" value="1"/>
</dbReference>
<dbReference type="AlphaFoldDB" id="A0A1M5G6X4"/>
<dbReference type="OrthoDB" id="628703at2"/>
<evidence type="ECO:0000259" key="4">
    <source>
        <dbReference type="PROSITE" id="PS50932"/>
    </source>
</evidence>
<dbReference type="Pfam" id="PF13407">
    <property type="entry name" value="Peripla_BP_4"/>
    <property type="match status" value="1"/>
</dbReference>
<dbReference type="SUPFAM" id="SSF47413">
    <property type="entry name" value="lambda repressor-like DNA-binding domains"/>
    <property type="match status" value="1"/>
</dbReference>
<keyword evidence="2" id="KW-0238">DNA-binding</keyword>
<evidence type="ECO:0000256" key="1">
    <source>
        <dbReference type="ARBA" id="ARBA00023015"/>
    </source>
</evidence>
<accession>A0A1M5G6X4</accession>
<dbReference type="CDD" id="cd06307">
    <property type="entry name" value="PBP1_sugar_binding"/>
    <property type="match status" value="1"/>
</dbReference>
<dbReference type="PROSITE" id="PS00356">
    <property type="entry name" value="HTH_LACI_1"/>
    <property type="match status" value="1"/>
</dbReference>
<dbReference type="InterPro" id="IPR010982">
    <property type="entry name" value="Lambda_DNA-bd_dom_sf"/>
</dbReference>
<evidence type="ECO:0000256" key="2">
    <source>
        <dbReference type="ARBA" id="ARBA00023125"/>
    </source>
</evidence>
<evidence type="ECO:0000313" key="5">
    <source>
        <dbReference type="EMBL" id="SHF99483.1"/>
    </source>
</evidence>
<dbReference type="Gene3D" id="1.10.260.40">
    <property type="entry name" value="lambda repressor-like DNA-binding domains"/>
    <property type="match status" value="1"/>
</dbReference>
<feature type="domain" description="HTH lacI-type" evidence="4">
    <location>
        <begin position="11"/>
        <end position="65"/>
    </location>
</feature>
<dbReference type="InterPro" id="IPR025997">
    <property type="entry name" value="SBP_2_dom"/>
</dbReference>
<dbReference type="SUPFAM" id="SSF53822">
    <property type="entry name" value="Periplasmic binding protein-like I"/>
    <property type="match status" value="1"/>
</dbReference>
<gene>
    <name evidence="5" type="ORF">SAMN05444362_11375</name>
</gene>
<dbReference type="Proteomes" id="UP000184480">
    <property type="component" value="Unassembled WGS sequence"/>
</dbReference>
<proteinExistence type="predicted"/>
<dbReference type="PANTHER" id="PTHR30146:SF144">
    <property type="entry name" value="LACI-FAMILY TRANSCRIPTION REGULATOR"/>
    <property type="match status" value="1"/>
</dbReference>
<name>A0A1M5G6X4_9BACT</name>
<dbReference type="STRING" id="1346286.SAMN05444362_11375"/>
<sequence>MRMSNDQKGNIRIVDIAKLAGVSAGTVDRVLHKRGYVSEEKREKVERVLQEINYEPNMVARFLASKRVYRLCAIIPDYAKGDYWEQVTEGINRAIAELKNFNVSVEYVFFDQQETDSFMKVTSNIANKDFDGILIATLFGSRVIDISKELDQKEIPYVFIDSNIPGLNNLAYFGADSFVSGTIAAKLMTKEIGKSADIIIAHIKNTDKGTSTQMHGRELGFKDYLHKTRFNGTLHPIEIDPQNYVSAIRQIEEIIENTAGAVGGIVFNSRIYELAALCQKLHSPENNNIVLIGYDSIEKNTDAMKNDQVSFLIAQRPGLQGYDGVKALSNYLLFKQCPEKLNYMPLDILVKENIDNYNNFRL</sequence>
<organism evidence="5 6">
    <name type="scientific">Dysgonomonas macrotermitis</name>
    <dbReference type="NCBI Taxonomy" id="1346286"/>
    <lineage>
        <taxon>Bacteria</taxon>
        <taxon>Pseudomonadati</taxon>
        <taxon>Bacteroidota</taxon>
        <taxon>Bacteroidia</taxon>
        <taxon>Bacteroidales</taxon>
        <taxon>Dysgonomonadaceae</taxon>
        <taxon>Dysgonomonas</taxon>
    </lineage>
</organism>
<dbReference type="InterPro" id="IPR028082">
    <property type="entry name" value="Peripla_BP_I"/>
</dbReference>
<dbReference type="EMBL" id="FQUC01000013">
    <property type="protein sequence ID" value="SHF99483.1"/>
    <property type="molecule type" value="Genomic_DNA"/>
</dbReference>
<keyword evidence="1" id="KW-0805">Transcription regulation</keyword>
<dbReference type="PROSITE" id="PS50932">
    <property type="entry name" value="HTH_LACI_2"/>
    <property type="match status" value="1"/>
</dbReference>